<evidence type="ECO:0000256" key="1">
    <source>
        <dbReference type="SAM" id="MobiDB-lite"/>
    </source>
</evidence>
<dbReference type="PANTHER" id="PTHR33099">
    <property type="entry name" value="FE2OG DIOXYGENASE DOMAIN-CONTAINING PROTEIN"/>
    <property type="match status" value="1"/>
</dbReference>
<feature type="region of interest" description="Disordered" evidence="1">
    <location>
        <begin position="159"/>
        <end position="179"/>
    </location>
</feature>
<dbReference type="Proteomes" id="UP000299102">
    <property type="component" value="Unassembled WGS sequence"/>
</dbReference>
<evidence type="ECO:0008006" key="4">
    <source>
        <dbReference type="Google" id="ProtNLM"/>
    </source>
</evidence>
<dbReference type="AlphaFoldDB" id="A0A4C1XUF1"/>
<evidence type="ECO:0000313" key="2">
    <source>
        <dbReference type="EMBL" id="GBP66740.1"/>
    </source>
</evidence>
<organism evidence="2 3">
    <name type="scientific">Eumeta variegata</name>
    <name type="common">Bagworm moth</name>
    <name type="synonym">Eumeta japonica</name>
    <dbReference type="NCBI Taxonomy" id="151549"/>
    <lineage>
        <taxon>Eukaryota</taxon>
        <taxon>Metazoa</taxon>
        <taxon>Ecdysozoa</taxon>
        <taxon>Arthropoda</taxon>
        <taxon>Hexapoda</taxon>
        <taxon>Insecta</taxon>
        <taxon>Pterygota</taxon>
        <taxon>Neoptera</taxon>
        <taxon>Endopterygota</taxon>
        <taxon>Lepidoptera</taxon>
        <taxon>Glossata</taxon>
        <taxon>Ditrysia</taxon>
        <taxon>Tineoidea</taxon>
        <taxon>Psychidae</taxon>
        <taxon>Oiketicinae</taxon>
        <taxon>Eumeta</taxon>
    </lineage>
</organism>
<dbReference type="OrthoDB" id="6768877at2759"/>
<accession>A0A4C1XUF1</accession>
<sequence>MSIVGVNFHGCIVFWCTGILAGVSTARGQSFKFILFTGGKPHSCIVIWYTKTLFIVRAACMQSFNSRLLTVEEFHRSRNPSGPHRFLVYKDTIHSHFKSMLFTVQEFHPRRKLARLHRPVMYEAILRTVYMKNVKYRSSDEDLSSNSIKHKKEVAKEDCLEVPDTGEDSKDSECVSDDEDSELDYGEYIIESDLLHRFIKVLKTTNEAEKTKSYFAEGTINSDDVSLTVIGMGSVTFPIKFETATKLTDMATLASFGHKEQTKQDQNVRDTYIISNEKLNVVIKNLNNVLNDIKMKLSLNEDSNLEAHLHNLLIYKQGQHFDFHQDTEKMDNMVATLVVALPSAHVGGNLGHDIVSASALVSAAKELNLVVRLVLADIKDCWSFPMEEPEHLTTTLTSWRDENDQLLKYKPYNASEREICWSKHNVNFKAHKTDKNVYLGNEGVTEDKWYKRAAVILWPQSSDVAMQFELDYDGELNKLKALIKSPNNLESVQAIIKKAGHILFVHTEVFSTRLEHVRTFVKLATYIADPKEALKICKYFYREVFNYEDRHLFLKLKNAYGSSWCLQLMNESGISKRPYSLSMLIKFIKVLKRDDRSIVEQILRDGKANAESHHPKNKHFDIYGTLVKMAYKKKCFDILEDVLQTIMSKEWEVQNMAQFYIQHCNSMHLDAVGIFKDRVVTLLPCNPPLTLEGREIDASQAEGLGRLSIACSGLSLARSAQAERDNESCFFVQAASVHRFIRRYHFTCTLCAATLHLLLGRIGRWSEKKIDASQAERLGFSIVPHSRSHARLRRNATMSHAFSAALNSDLVTASKSKRDHTLDPCPGSALNFYFNRSPGS</sequence>
<protein>
    <recommendedName>
        <fullName evidence="4">Prolyl 4-hydroxylase alpha subunit domain-containing protein</fullName>
    </recommendedName>
</protein>
<name>A0A4C1XUF1_EUMVA</name>
<reference evidence="2 3" key="1">
    <citation type="journal article" date="2019" name="Commun. Biol.">
        <title>The bagworm genome reveals a unique fibroin gene that provides high tensile strength.</title>
        <authorList>
            <person name="Kono N."/>
            <person name="Nakamura H."/>
            <person name="Ohtoshi R."/>
            <person name="Tomita M."/>
            <person name="Numata K."/>
            <person name="Arakawa K."/>
        </authorList>
    </citation>
    <scope>NUCLEOTIDE SEQUENCE [LARGE SCALE GENOMIC DNA]</scope>
</reference>
<comment type="caution">
    <text evidence="2">The sequence shown here is derived from an EMBL/GenBank/DDBJ whole genome shotgun (WGS) entry which is preliminary data.</text>
</comment>
<gene>
    <name evidence="2" type="ORF">EVAR_50119_1</name>
</gene>
<dbReference type="PANTHER" id="PTHR33099:SF7">
    <property type="entry name" value="MYND-TYPE DOMAIN-CONTAINING PROTEIN"/>
    <property type="match status" value="1"/>
</dbReference>
<keyword evidence="3" id="KW-1185">Reference proteome</keyword>
<proteinExistence type="predicted"/>
<dbReference type="Gene3D" id="2.60.120.620">
    <property type="entry name" value="q2cbj1_9rhob like domain"/>
    <property type="match status" value="1"/>
</dbReference>
<dbReference type="EMBL" id="BGZK01000965">
    <property type="protein sequence ID" value="GBP66740.1"/>
    <property type="molecule type" value="Genomic_DNA"/>
</dbReference>
<evidence type="ECO:0000313" key="3">
    <source>
        <dbReference type="Proteomes" id="UP000299102"/>
    </source>
</evidence>